<comment type="caution">
    <text evidence="4">The sequence shown here is derived from an EMBL/GenBank/DDBJ whole genome shotgun (WGS) entry which is preliminary data.</text>
</comment>
<evidence type="ECO:0000256" key="2">
    <source>
        <dbReference type="ARBA" id="ARBA00023242"/>
    </source>
</evidence>
<gene>
    <name evidence="4" type="ORF">DPMN_000706</name>
</gene>
<dbReference type="PANTHER" id="PTHR46459">
    <property type="entry name" value="E1A-BINDING PROTEIN P400-RELATED"/>
    <property type="match status" value="1"/>
</dbReference>
<dbReference type="PROSITE" id="PS51204">
    <property type="entry name" value="HSA"/>
    <property type="match status" value="1"/>
</dbReference>
<dbReference type="EMBL" id="JAIWYP010000001">
    <property type="protein sequence ID" value="KAH3876855.1"/>
    <property type="molecule type" value="Genomic_DNA"/>
</dbReference>
<keyword evidence="2" id="KW-0539">Nucleus</keyword>
<name>A0A9D4RS98_DREPO</name>
<reference evidence="4" key="2">
    <citation type="submission" date="2020-11" db="EMBL/GenBank/DDBJ databases">
        <authorList>
            <person name="McCartney M.A."/>
            <person name="Auch B."/>
            <person name="Kono T."/>
            <person name="Mallez S."/>
            <person name="Becker A."/>
            <person name="Gohl D.M."/>
            <person name="Silverstein K.A.T."/>
            <person name="Koren S."/>
            <person name="Bechman K.B."/>
            <person name="Herman A."/>
            <person name="Abrahante J.E."/>
            <person name="Garbe J."/>
        </authorList>
    </citation>
    <scope>NUCLEOTIDE SEQUENCE</scope>
    <source>
        <strain evidence="4">Duluth1</strain>
        <tissue evidence="4">Whole animal</tissue>
    </source>
</reference>
<evidence type="ECO:0000313" key="4">
    <source>
        <dbReference type="EMBL" id="KAH3876855.1"/>
    </source>
</evidence>
<dbReference type="Proteomes" id="UP000828390">
    <property type="component" value="Unassembled WGS sequence"/>
</dbReference>
<evidence type="ECO:0000256" key="1">
    <source>
        <dbReference type="ARBA" id="ARBA00004123"/>
    </source>
</evidence>
<dbReference type="PANTHER" id="PTHR46459:SF1">
    <property type="entry name" value="E1A-BINDING PROTEIN P400"/>
    <property type="match status" value="1"/>
</dbReference>
<dbReference type="InterPro" id="IPR014012">
    <property type="entry name" value="HSA_dom"/>
</dbReference>
<proteinExistence type="predicted"/>
<protein>
    <recommendedName>
        <fullName evidence="3">HSA domain-containing protein</fullName>
    </recommendedName>
</protein>
<dbReference type="Pfam" id="PF07529">
    <property type="entry name" value="HSA"/>
    <property type="match status" value="1"/>
</dbReference>
<keyword evidence="5" id="KW-1185">Reference proteome</keyword>
<dbReference type="GO" id="GO:0035267">
    <property type="term" value="C:NuA4 histone acetyltransferase complex"/>
    <property type="evidence" value="ECO:0007669"/>
    <property type="project" value="TreeGrafter"/>
</dbReference>
<dbReference type="GO" id="GO:0006281">
    <property type="term" value="P:DNA repair"/>
    <property type="evidence" value="ECO:0007669"/>
    <property type="project" value="TreeGrafter"/>
</dbReference>
<feature type="domain" description="HSA" evidence="3">
    <location>
        <begin position="33"/>
        <end position="86"/>
    </location>
</feature>
<dbReference type="SMART" id="SM00573">
    <property type="entry name" value="HSA"/>
    <property type="match status" value="1"/>
</dbReference>
<dbReference type="GO" id="GO:0000812">
    <property type="term" value="C:Swr1 complex"/>
    <property type="evidence" value="ECO:0007669"/>
    <property type="project" value="TreeGrafter"/>
</dbReference>
<accession>A0A9D4RS98</accession>
<organism evidence="4 5">
    <name type="scientific">Dreissena polymorpha</name>
    <name type="common">Zebra mussel</name>
    <name type="synonym">Mytilus polymorpha</name>
    <dbReference type="NCBI Taxonomy" id="45954"/>
    <lineage>
        <taxon>Eukaryota</taxon>
        <taxon>Metazoa</taxon>
        <taxon>Spiralia</taxon>
        <taxon>Lophotrochozoa</taxon>
        <taxon>Mollusca</taxon>
        <taxon>Bivalvia</taxon>
        <taxon>Autobranchia</taxon>
        <taxon>Heteroconchia</taxon>
        <taxon>Euheterodonta</taxon>
        <taxon>Imparidentia</taxon>
        <taxon>Neoheterodontei</taxon>
        <taxon>Myida</taxon>
        <taxon>Dreissenoidea</taxon>
        <taxon>Dreissenidae</taxon>
        <taxon>Dreissena</taxon>
    </lineage>
</organism>
<evidence type="ECO:0000313" key="5">
    <source>
        <dbReference type="Proteomes" id="UP000828390"/>
    </source>
</evidence>
<reference evidence="4" key="1">
    <citation type="journal article" date="2019" name="bioRxiv">
        <title>The Genome of the Zebra Mussel, Dreissena polymorpha: A Resource for Invasive Species Research.</title>
        <authorList>
            <person name="McCartney M.A."/>
            <person name="Auch B."/>
            <person name="Kono T."/>
            <person name="Mallez S."/>
            <person name="Zhang Y."/>
            <person name="Obille A."/>
            <person name="Becker A."/>
            <person name="Abrahante J.E."/>
            <person name="Garbe J."/>
            <person name="Badalamenti J.P."/>
            <person name="Herman A."/>
            <person name="Mangelson H."/>
            <person name="Liachko I."/>
            <person name="Sullivan S."/>
            <person name="Sone E.D."/>
            <person name="Koren S."/>
            <person name="Silverstein K.A.T."/>
            <person name="Beckman K.B."/>
            <person name="Gohl D.M."/>
        </authorList>
    </citation>
    <scope>NUCLEOTIDE SEQUENCE</scope>
    <source>
        <strain evidence="4">Duluth1</strain>
        <tissue evidence="4">Whole animal</tissue>
    </source>
</reference>
<comment type="subcellular location">
    <subcellularLocation>
        <location evidence="1">Nucleus</location>
    </subcellularLocation>
</comment>
<evidence type="ECO:0000259" key="3">
    <source>
        <dbReference type="PROSITE" id="PS51204"/>
    </source>
</evidence>
<dbReference type="GO" id="GO:0003682">
    <property type="term" value="F:chromatin binding"/>
    <property type="evidence" value="ECO:0007669"/>
    <property type="project" value="TreeGrafter"/>
</dbReference>
<sequence length="86" mass="10456">MNKLYTCNIEQEAQVMSRIAELRKEGLWSSRRLPKVQEPPRPKAHWDYLLEEMQWLAADFHQERKWKKICARKVRETLKLALLVYM</sequence>
<dbReference type="AlphaFoldDB" id="A0A9D4RS98"/>